<reference evidence="1 2" key="1">
    <citation type="submission" date="2019-02" db="EMBL/GenBank/DDBJ databases">
        <title>Deep-cultivation of Planctomycetes and their phenomic and genomic characterization uncovers novel biology.</title>
        <authorList>
            <person name="Wiegand S."/>
            <person name="Jogler M."/>
            <person name="Boedeker C."/>
            <person name="Pinto D."/>
            <person name="Vollmers J."/>
            <person name="Rivas-Marin E."/>
            <person name="Kohn T."/>
            <person name="Peeters S.H."/>
            <person name="Heuer A."/>
            <person name="Rast P."/>
            <person name="Oberbeckmann S."/>
            <person name="Bunk B."/>
            <person name="Jeske O."/>
            <person name="Meyerdierks A."/>
            <person name="Storesund J.E."/>
            <person name="Kallscheuer N."/>
            <person name="Luecker S."/>
            <person name="Lage O.M."/>
            <person name="Pohl T."/>
            <person name="Merkel B.J."/>
            <person name="Hornburger P."/>
            <person name="Mueller R.-W."/>
            <person name="Bruemmer F."/>
            <person name="Labrenz M."/>
            <person name="Spormann A.M."/>
            <person name="Op Den Camp H."/>
            <person name="Overmann J."/>
            <person name="Amann R."/>
            <person name="Jetten M.S.M."/>
            <person name="Mascher T."/>
            <person name="Medema M.H."/>
            <person name="Devos D.P."/>
            <person name="Kaster A.-K."/>
            <person name="Ovreas L."/>
            <person name="Rohde M."/>
            <person name="Galperin M.Y."/>
            <person name="Jogler C."/>
        </authorList>
    </citation>
    <scope>NUCLEOTIDE SEQUENCE [LARGE SCALE GENOMIC DNA]</scope>
    <source>
        <strain evidence="1 2">Pla111</strain>
    </source>
</reference>
<proteinExistence type="predicted"/>
<organism evidence="1 2">
    <name type="scientific">Botrimarina hoheduenensis</name>
    <dbReference type="NCBI Taxonomy" id="2528000"/>
    <lineage>
        <taxon>Bacteria</taxon>
        <taxon>Pseudomonadati</taxon>
        <taxon>Planctomycetota</taxon>
        <taxon>Planctomycetia</taxon>
        <taxon>Pirellulales</taxon>
        <taxon>Lacipirellulaceae</taxon>
        <taxon>Botrimarina</taxon>
    </lineage>
</organism>
<dbReference type="AlphaFoldDB" id="A0A5C5VQY8"/>
<evidence type="ECO:0000313" key="1">
    <source>
        <dbReference type="EMBL" id="TWT40221.1"/>
    </source>
</evidence>
<dbReference type="EMBL" id="SJPH01000012">
    <property type="protein sequence ID" value="TWT40221.1"/>
    <property type="molecule type" value="Genomic_DNA"/>
</dbReference>
<comment type="caution">
    <text evidence="1">The sequence shown here is derived from an EMBL/GenBank/DDBJ whole genome shotgun (WGS) entry which is preliminary data.</text>
</comment>
<evidence type="ECO:0000313" key="2">
    <source>
        <dbReference type="Proteomes" id="UP000318995"/>
    </source>
</evidence>
<sequence length="194" mass="22263">MARHAFREGSTSPARLLNVWDKPIENRNVHLLRIEFEIFNEEPNRLLVATGRIACRDVVVGDGYDLSQDRGVCPYVMAFNNFDSSRVSNWLDLANKRPWVEITFGKIHEGDQRNAFKKIGSFDASAFTIKEYAFKLDKDWQKIGDVAGKLGLSENTVRRRIKKLEPEHGALLVRYTPGGHRVICWPRLHNLLSD</sequence>
<keyword evidence="2" id="KW-1185">Reference proteome</keyword>
<dbReference type="OrthoDB" id="274675at2"/>
<accession>A0A5C5VQY8</accession>
<dbReference type="Proteomes" id="UP000318995">
    <property type="component" value="Unassembled WGS sequence"/>
</dbReference>
<gene>
    <name evidence="1" type="ORF">Pla111_33520</name>
</gene>
<dbReference type="RefSeq" id="WP_146575544.1">
    <property type="nucleotide sequence ID" value="NZ_SJPH01000012.1"/>
</dbReference>
<protein>
    <submittedName>
        <fullName evidence="1">Uncharacterized protein</fullName>
    </submittedName>
</protein>
<name>A0A5C5VQY8_9BACT</name>